<evidence type="ECO:0000256" key="1">
    <source>
        <dbReference type="SAM" id="Coils"/>
    </source>
</evidence>
<accession>A0A8G1VKS8</accession>
<gene>
    <name evidence="3" type="ORF">BO85DRAFT_520553</name>
</gene>
<feature type="compositionally biased region" description="Basic and acidic residues" evidence="2">
    <location>
        <begin position="187"/>
        <end position="222"/>
    </location>
</feature>
<reference evidence="3 4" key="1">
    <citation type="submission" date="2018-02" db="EMBL/GenBank/DDBJ databases">
        <title>The genomes of Aspergillus section Nigri reveals drivers in fungal speciation.</title>
        <authorList>
            <consortium name="DOE Joint Genome Institute"/>
            <person name="Vesth T.C."/>
            <person name="Nybo J."/>
            <person name="Theobald S."/>
            <person name="Brandl J."/>
            <person name="Frisvad J.C."/>
            <person name="Nielsen K.F."/>
            <person name="Lyhne E.K."/>
            <person name="Kogle M.E."/>
            <person name="Kuo A."/>
            <person name="Riley R."/>
            <person name="Clum A."/>
            <person name="Nolan M."/>
            <person name="Lipzen A."/>
            <person name="Salamov A."/>
            <person name="Henrissat B."/>
            <person name="Wiebenga A."/>
            <person name="De vries R.P."/>
            <person name="Grigoriev I.V."/>
            <person name="Mortensen U.H."/>
            <person name="Andersen M.R."/>
            <person name="Baker S.E."/>
        </authorList>
    </citation>
    <scope>NUCLEOTIDE SEQUENCE [LARGE SCALE GENOMIC DNA]</scope>
    <source>
        <strain evidence="3 4">CBS 112811</strain>
    </source>
</reference>
<evidence type="ECO:0000313" key="3">
    <source>
        <dbReference type="EMBL" id="RAH57094.1"/>
    </source>
</evidence>
<keyword evidence="1" id="KW-0175">Coiled coil</keyword>
<dbReference type="AlphaFoldDB" id="A0A8G1VKS8"/>
<proteinExistence type="predicted"/>
<dbReference type="Proteomes" id="UP000249526">
    <property type="component" value="Unassembled WGS sequence"/>
</dbReference>
<dbReference type="EMBL" id="KZ825063">
    <property type="protein sequence ID" value="RAH57094.1"/>
    <property type="molecule type" value="Genomic_DNA"/>
</dbReference>
<feature type="coiled-coil region" evidence="1">
    <location>
        <begin position="114"/>
        <end position="141"/>
    </location>
</feature>
<dbReference type="RefSeq" id="XP_025515016.1">
    <property type="nucleotide sequence ID" value="XM_025665145.1"/>
</dbReference>
<evidence type="ECO:0000256" key="2">
    <source>
        <dbReference type="SAM" id="MobiDB-lite"/>
    </source>
</evidence>
<evidence type="ECO:0000313" key="4">
    <source>
        <dbReference type="Proteomes" id="UP000249526"/>
    </source>
</evidence>
<dbReference type="GeneID" id="37168547"/>
<organism evidence="3 4">
    <name type="scientific">Aspergillus piperis CBS 112811</name>
    <dbReference type="NCBI Taxonomy" id="1448313"/>
    <lineage>
        <taxon>Eukaryota</taxon>
        <taxon>Fungi</taxon>
        <taxon>Dikarya</taxon>
        <taxon>Ascomycota</taxon>
        <taxon>Pezizomycotina</taxon>
        <taxon>Eurotiomycetes</taxon>
        <taxon>Eurotiomycetidae</taxon>
        <taxon>Eurotiales</taxon>
        <taxon>Aspergillaceae</taxon>
        <taxon>Aspergillus</taxon>
        <taxon>Aspergillus subgen. Circumdati</taxon>
    </lineage>
</organism>
<protein>
    <submittedName>
        <fullName evidence="3">Uncharacterized protein</fullName>
    </submittedName>
</protein>
<name>A0A8G1VKS8_9EURO</name>
<feature type="region of interest" description="Disordered" evidence="2">
    <location>
        <begin position="187"/>
        <end position="281"/>
    </location>
</feature>
<keyword evidence="4" id="KW-1185">Reference proteome</keyword>
<sequence length="281" mass="31733">MDEDVEARDARLKIISENLRLAMCASPELDMAFEPERAGRSNSVTMIPTLSAESPGEPTCELTFSVLQLAGAQSSAENPQRLPQKVFDFTEDHLNVLRSDLAELRASLAASGSIAHSSDEIEMLKQLVKKLQEDCLRAQEDRVSALLECAKLQNERNDVSRDAIEKIGALRKENKKLKLDLANLKHKQDKEVEKGNKNRVGKEGSSKKRVRFELDTCPEEPKAQQPSYDPEYTRDPRLARPLARPPINRCPLIRCPLIWDPDNGPQEPTPGRPWERTRHPR</sequence>